<dbReference type="InterPro" id="IPR003675">
    <property type="entry name" value="Rce1/LyrA-like_dom"/>
</dbReference>
<keyword evidence="8" id="KW-1133">Transmembrane helix</keyword>
<evidence type="ECO:0000313" key="16">
    <source>
        <dbReference type="EMBL" id="KPM10961.1"/>
    </source>
</evidence>
<organism evidence="16 17">
    <name type="scientific">Sarcoptes scabiei</name>
    <name type="common">Itch mite</name>
    <name type="synonym">Acarus scabiei</name>
    <dbReference type="NCBI Taxonomy" id="52283"/>
    <lineage>
        <taxon>Eukaryota</taxon>
        <taxon>Metazoa</taxon>
        <taxon>Ecdysozoa</taxon>
        <taxon>Arthropoda</taxon>
        <taxon>Chelicerata</taxon>
        <taxon>Arachnida</taxon>
        <taxon>Acari</taxon>
        <taxon>Acariformes</taxon>
        <taxon>Sarcoptiformes</taxon>
        <taxon>Astigmata</taxon>
        <taxon>Psoroptidia</taxon>
        <taxon>Sarcoptoidea</taxon>
        <taxon>Sarcoptidae</taxon>
        <taxon>Sarcoptinae</taxon>
        <taxon>Sarcoptes</taxon>
    </lineage>
</organism>
<evidence type="ECO:0000256" key="14">
    <source>
        <dbReference type="PROSITE-ProRule" id="PRU00176"/>
    </source>
</evidence>
<keyword evidence="7 14" id="KW-0694">RNA-binding</keyword>
<comment type="similarity">
    <text evidence="2">Belongs to the peptidase U48 family.</text>
</comment>
<dbReference type="Pfam" id="PF02517">
    <property type="entry name" value="Rce1-like"/>
    <property type="match status" value="1"/>
</dbReference>
<dbReference type="VEuPathDB" id="VectorBase:SSCA010347"/>
<dbReference type="GO" id="GO:0005789">
    <property type="term" value="C:endoplasmic reticulum membrane"/>
    <property type="evidence" value="ECO:0007669"/>
    <property type="project" value="UniProtKB-SubCell"/>
</dbReference>
<dbReference type="GO" id="GO:0003723">
    <property type="term" value="F:RNA binding"/>
    <property type="evidence" value="ECO:0007669"/>
    <property type="project" value="UniProtKB-UniRule"/>
</dbReference>
<keyword evidence="9" id="KW-0472">Membrane</keyword>
<dbReference type="EC" id="3.4.26.1" evidence="12"/>
<dbReference type="Proteomes" id="UP000616769">
    <property type="component" value="Unassembled WGS sequence"/>
</dbReference>
<evidence type="ECO:0000256" key="8">
    <source>
        <dbReference type="ARBA" id="ARBA00022989"/>
    </source>
</evidence>
<sequence length="498" mass="57941">MFLLINLNANANFPTKNDDLFSTSPLTSSPFKSSRSYTDAELRNESIISLLVASIVSILFPASMYVWNDSIKLGRDHPISIRRNCLSISIVCLISLEILFLFRSITETLDNSQGQFSSLIALLNYRSYSNYLDYFLRCLLVPIFLWLVLFCGPICFENSKILIKLKNFKLISILQRFRFSFKTNTLISIVKFENYQFLNFFRQYIFAPLSEELLFRGVLLALLVPFWSKTSAIFISSSLFSLMHIHTFIVTSFLRKKINLNESFVVTIQCLYTFLFGLIASVNYLWSGNLITPILLHFLCNLIGLPEFDKIFRKKSFSILTIVAFSIWLYHFSFAEIMESSNKIKKLENFQHHQRNEICSNRPAYRRGKRETAVKVFTIADESFYLLIHNVPKLCGVNVIEDLRILFSRYGTIDRLELVDFPQKEPFTQTYLIRYHTIAEAIRAKKSLDDYELLGSKLHISYGPELETTDEIEAKLKARQRYVEAKLAQLHNLRQLKK</sequence>
<evidence type="ECO:0000256" key="7">
    <source>
        <dbReference type="ARBA" id="ARBA00022884"/>
    </source>
</evidence>
<dbReference type="GO" id="GO:0004222">
    <property type="term" value="F:metalloendopeptidase activity"/>
    <property type="evidence" value="ECO:0007669"/>
    <property type="project" value="InterPro"/>
</dbReference>
<keyword evidence="6" id="KW-0256">Endoplasmic reticulum</keyword>
<evidence type="ECO:0000256" key="6">
    <source>
        <dbReference type="ARBA" id="ARBA00022824"/>
    </source>
</evidence>
<evidence type="ECO:0000256" key="9">
    <source>
        <dbReference type="ARBA" id="ARBA00023136"/>
    </source>
</evidence>
<comment type="subcellular location">
    <subcellularLocation>
        <location evidence="1">Endoplasmic reticulum membrane</location>
        <topology evidence="1">Multi-pass membrane protein</topology>
    </subcellularLocation>
</comment>
<gene>
    <name evidence="16" type="ORF">QR98_0095260</name>
</gene>
<dbReference type="InterPro" id="IPR035979">
    <property type="entry name" value="RBD_domain_sf"/>
</dbReference>
<name>A0A132AJ17_SARSC</name>
<evidence type="ECO:0000256" key="11">
    <source>
        <dbReference type="ARBA" id="ARBA00047280"/>
    </source>
</evidence>
<evidence type="ECO:0000256" key="12">
    <source>
        <dbReference type="ARBA" id="ARBA00049729"/>
    </source>
</evidence>
<evidence type="ECO:0000259" key="15">
    <source>
        <dbReference type="PROSITE" id="PS50102"/>
    </source>
</evidence>
<dbReference type="InterPro" id="IPR012677">
    <property type="entry name" value="Nucleotide-bd_a/b_plait_sf"/>
</dbReference>
<dbReference type="PANTHER" id="PTHR13046:SF0">
    <property type="entry name" value="CAAX PRENYL PROTEASE 2"/>
    <property type="match status" value="1"/>
</dbReference>
<dbReference type="Gene3D" id="3.30.70.330">
    <property type="match status" value="1"/>
</dbReference>
<evidence type="ECO:0000256" key="1">
    <source>
        <dbReference type="ARBA" id="ARBA00004477"/>
    </source>
</evidence>
<dbReference type="SUPFAM" id="SSF54928">
    <property type="entry name" value="RNA-binding domain, RBD"/>
    <property type="match status" value="1"/>
</dbReference>
<reference evidence="16 17" key="1">
    <citation type="journal article" date="2015" name="Parasit. Vectors">
        <title>Draft genome of the scabies mite.</title>
        <authorList>
            <person name="Rider S.D.Jr."/>
            <person name="Morgan M.S."/>
            <person name="Arlian L.G."/>
        </authorList>
    </citation>
    <scope>NUCLEOTIDE SEQUENCE [LARGE SCALE GENOMIC DNA]</scope>
    <source>
        <strain evidence="16">Arlian Lab</strain>
    </source>
</reference>
<comment type="caution">
    <text evidence="16">The sequence shown here is derived from an EMBL/GenBank/DDBJ whole genome shotgun (WGS) entry which is preliminary data.</text>
</comment>
<dbReference type="PROSITE" id="PS50102">
    <property type="entry name" value="RRM"/>
    <property type="match status" value="1"/>
</dbReference>
<evidence type="ECO:0000256" key="2">
    <source>
        <dbReference type="ARBA" id="ARBA00006897"/>
    </source>
</evidence>
<evidence type="ECO:0000313" key="17">
    <source>
        <dbReference type="Proteomes" id="UP000616769"/>
    </source>
</evidence>
<comment type="catalytic activity">
    <reaction evidence="11">
        <text>Hydrolyzes the peptide bond -P2-(S-farnesyl or geranylgeranyl)C-P1'-P2'-P3'-COOH where P1' and P2' are amino acids with aliphatic sidechains and P3' is any C-terminal residue.</text>
        <dbReference type="EC" id="3.4.26.1"/>
    </reaction>
</comment>
<dbReference type="GO" id="GO:0071586">
    <property type="term" value="P:CAAX-box protein processing"/>
    <property type="evidence" value="ECO:0007669"/>
    <property type="project" value="InterPro"/>
</dbReference>
<feature type="domain" description="RRM" evidence="15">
    <location>
        <begin position="384"/>
        <end position="465"/>
    </location>
</feature>
<dbReference type="PANTHER" id="PTHR13046">
    <property type="entry name" value="PROTEASE U48 CAAX PRENYL PROTEASE RCE1"/>
    <property type="match status" value="1"/>
</dbReference>
<evidence type="ECO:0000256" key="10">
    <source>
        <dbReference type="ARBA" id="ARBA00032607"/>
    </source>
</evidence>
<accession>A0A132AJ17</accession>
<evidence type="ECO:0000256" key="13">
    <source>
        <dbReference type="ARBA" id="ARBA00049763"/>
    </source>
</evidence>
<keyword evidence="3 16" id="KW-0645">Protease</keyword>
<evidence type="ECO:0000256" key="5">
    <source>
        <dbReference type="ARBA" id="ARBA00022801"/>
    </source>
</evidence>
<dbReference type="OrthoDB" id="78358at2759"/>
<evidence type="ECO:0000256" key="3">
    <source>
        <dbReference type="ARBA" id="ARBA00022670"/>
    </source>
</evidence>
<dbReference type="AlphaFoldDB" id="A0A132AJ17"/>
<dbReference type="EMBL" id="JXLN01016122">
    <property type="protein sequence ID" value="KPM10961.1"/>
    <property type="molecule type" value="Genomic_DNA"/>
</dbReference>
<protein>
    <recommendedName>
        <fullName evidence="13">CAAX prenyl protease 2</fullName>
        <ecNumber evidence="12">3.4.26.1</ecNumber>
    </recommendedName>
    <alternativeName>
        <fullName evidence="10">Farnesylated proteins-converting enzyme 2</fullName>
    </alternativeName>
</protein>
<dbReference type="InterPro" id="IPR039731">
    <property type="entry name" value="Rce1"/>
</dbReference>
<keyword evidence="5" id="KW-0378">Hydrolase</keyword>
<evidence type="ECO:0000256" key="4">
    <source>
        <dbReference type="ARBA" id="ARBA00022692"/>
    </source>
</evidence>
<keyword evidence="4" id="KW-0812">Transmembrane</keyword>
<dbReference type="InterPro" id="IPR000504">
    <property type="entry name" value="RRM_dom"/>
</dbReference>
<proteinExistence type="inferred from homology"/>